<dbReference type="Proteomes" id="UP000196521">
    <property type="component" value="Chromosome"/>
</dbReference>
<evidence type="ECO:0008006" key="3">
    <source>
        <dbReference type="Google" id="ProtNLM"/>
    </source>
</evidence>
<dbReference type="NCBIfam" id="TIGR02664">
    <property type="entry name" value="nitr_red_assoc"/>
    <property type="match status" value="1"/>
</dbReference>
<dbReference type="EMBL" id="CZCZ02000004">
    <property type="protein sequence ID" value="CAC5339895.1"/>
    <property type="molecule type" value="Genomic_DNA"/>
</dbReference>
<evidence type="ECO:0000313" key="1">
    <source>
        <dbReference type="EMBL" id="CAC5339895.1"/>
    </source>
</evidence>
<dbReference type="RefSeq" id="WP_026785705.1">
    <property type="nucleotide sequence ID" value="NZ_LR812490.1"/>
</dbReference>
<proteinExistence type="predicted"/>
<comment type="caution">
    <text evidence="1">The sequence shown here is derived from an EMBL/GenBank/DDBJ whole genome shotgun (WGS) entry which is preliminary data.</text>
</comment>
<dbReference type="InterPro" id="IPR013481">
    <property type="entry name" value="NarM"/>
</dbReference>
<keyword evidence="2" id="KW-1185">Reference proteome</keyword>
<dbReference type="AlphaFoldDB" id="A0A6J7ZEX2"/>
<organism evidence="1 2">
    <name type="scientific">Planktothrix rubescens CCAP 1459/22</name>
    <dbReference type="NCBI Taxonomy" id="329571"/>
    <lineage>
        <taxon>Bacteria</taxon>
        <taxon>Bacillati</taxon>
        <taxon>Cyanobacteriota</taxon>
        <taxon>Cyanophyceae</taxon>
        <taxon>Oscillatoriophycideae</taxon>
        <taxon>Oscillatoriales</taxon>
        <taxon>Microcoleaceae</taxon>
        <taxon>Planktothrix</taxon>
    </lineage>
</organism>
<protein>
    <recommendedName>
        <fullName evidence="3">Nitrate reductase associated protein</fullName>
    </recommendedName>
</protein>
<dbReference type="Pfam" id="PF09655">
    <property type="entry name" value="Nitr_red_assoc"/>
    <property type="match status" value="1"/>
</dbReference>
<reference evidence="1" key="1">
    <citation type="submission" date="2020-05" db="EMBL/GenBank/DDBJ databases">
        <authorList>
            <consortium name="Genoscope - CEA"/>
            <person name="William W."/>
        </authorList>
    </citation>
    <scope>NUCLEOTIDE SEQUENCE [LARGE SCALE GENOMIC DNA]</scope>
    <source>
        <strain evidence="1">PCC 7821</strain>
    </source>
</reference>
<dbReference type="EMBL" id="LR812490">
    <property type="protein sequence ID" value="CAC5339895.1"/>
    <property type="molecule type" value="Genomic_DNA"/>
</dbReference>
<accession>A0A6J7ZEX2</accession>
<evidence type="ECO:0000313" key="2">
    <source>
        <dbReference type="Proteomes" id="UP000196521"/>
    </source>
</evidence>
<sequence length="154" mass="18303">MNNLFEFEQDFVESLHCIPMVVRYKLDSCGVKLKLEHWNKFSQEDRQQLVQNSINTPEEITGYRSLLYELAEQYTNIPLKDLPIEDHPLWLEITKLPDAVQQKLEEIGVNITLKQWQDLSHLQRFSLIKLSRPSHENKNFLPALREFKLLEKNL</sequence>
<name>A0A6J7ZEX2_PLARU</name>
<gene>
    <name evidence="1" type="ORF">PLAN_10039</name>
</gene>